<evidence type="ECO:0000313" key="2">
    <source>
        <dbReference type="EMBL" id="OZY84917.1"/>
    </source>
</evidence>
<dbReference type="SUPFAM" id="SSF75169">
    <property type="entry name" value="DsrEFH-like"/>
    <property type="match status" value="1"/>
</dbReference>
<accession>A0A266Q4W6</accession>
<dbReference type="AlphaFoldDB" id="A0A266Q4W6"/>
<keyword evidence="3" id="KW-1185">Reference proteome</keyword>
<proteinExistence type="inferred from homology"/>
<dbReference type="InterPro" id="IPR027396">
    <property type="entry name" value="DsrEFH-like"/>
</dbReference>
<evidence type="ECO:0000313" key="3">
    <source>
        <dbReference type="Proteomes" id="UP000216101"/>
    </source>
</evidence>
<reference evidence="3" key="1">
    <citation type="submission" date="2017-05" db="EMBL/GenBank/DDBJ databases">
        <authorList>
            <person name="Barney B.M."/>
        </authorList>
    </citation>
    <scope>NUCLEOTIDE SEQUENCE [LARGE SCALE GENOMIC DNA]</scope>
    <source>
        <strain evidence="3">PSBB022</strain>
    </source>
</reference>
<dbReference type="NCBIfam" id="NF001238">
    <property type="entry name" value="PRK00211.1"/>
    <property type="match status" value="1"/>
</dbReference>
<dbReference type="NCBIfam" id="TIGR03010">
    <property type="entry name" value="sulf_tusC_dsrF"/>
    <property type="match status" value="1"/>
</dbReference>
<keyword evidence="2" id="KW-0808">Transferase</keyword>
<dbReference type="Gene3D" id="3.40.1260.10">
    <property type="entry name" value="DsrEFH-like"/>
    <property type="match status" value="1"/>
</dbReference>
<organism evidence="2 3">
    <name type="scientific">Cellvibrio mixtus</name>
    <dbReference type="NCBI Taxonomy" id="39650"/>
    <lineage>
        <taxon>Bacteria</taxon>
        <taxon>Pseudomonadati</taxon>
        <taxon>Pseudomonadota</taxon>
        <taxon>Gammaproteobacteria</taxon>
        <taxon>Cellvibrionales</taxon>
        <taxon>Cellvibrionaceae</taxon>
        <taxon>Cellvibrio</taxon>
    </lineage>
</organism>
<sequence length="124" mass="13760">MGSHMNKKLLVISRHAPYGSSLPREALDVALAAAVYDQDIGILFMDDGVFQLLKTQNPNDILQKNLASILPALSLYGVDNIYVHKESLAERNITINELILDDAAILTSEDVEKLLDQQDHLLSF</sequence>
<dbReference type="Pfam" id="PF02635">
    <property type="entry name" value="DsrE"/>
    <property type="match status" value="1"/>
</dbReference>
<dbReference type="GO" id="GO:0016740">
    <property type="term" value="F:transferase activity"/>
    <property type="evidence" value="ECO:0007669"/>
    <property type="project" value="UniProtKB-KW"/>
</dbReference>
<dbReference type="PANTHER" id="PTHR38780">
    <property type="entry name" value="PROTEIN TUSC"/>
    <property type="match status" value="1"/>
</dbReference>
<name>A0A266Q4W6_9GAMM</name>
<evidence type="ECO:0000256" key="1">
    <source>
        <dbReference type="ARBA" id="ARBA00005996"/>
    </source>
</evidence>
<dbReference type="InterPro" id="IPR017462">
    <property type="entry name" value="Sulphur_relay_TusC/DsrF"/>
</dbReference>
<dbReference type="Proteomes" id="UP000216101">
    <property type="component" value="Unassembled WGS sequence"/>
</dbReference>
<dbReference type="PANTHER" id="PTHR38780:SF1">
    <property type="entry name" value="PROTEIN TUSC"/>
    <property type="match status" value="1"/>
</dbReference>
<comment type="caution">
    <text evidence="2">The sequence shown here is derived from an EMBL/GenBank/DDBJ whole genome shotgun (WGS) entry which is preliminary data.</text>
</comment>
<protein>
    <submittedName>
        <fullName evidence="2">Sulfurtransferase TusC</fullName>
    </submittedName>
</protein>
<gene>
    <name evidence="2" type="ORF">CBP51_17305</name>
</gene>
<dbReference type="InterPro" id="IPR003787">
    <property type="entry name" value="Sulphur_relay_DsrE/F-like"/>
</dbReference>
<comment type="similarity">
    <text evidence="1">Belongs to the DsrF/TusC family.</text>
</comment>
<dbReference type="EMBL" id="NHNI01000002">
    <property type="protein sequence ID" value="OZY84917.1"/>
    <property type="molecule type" value="Genomic_DNA"/>
</dbReference>